<comment type="caution">
    <text evidence="10">The sequence shown here is derived from an EMBL/GenBank/DDBJ whole genome shotgun (WGS) entry which is preliminary data.</text>
</comment>
<dbReference type="GO" id="GO:0005737">
    <property type="term" value="C:cytoplasm"/>
    <property type="evidence" value="ECO:0007669"/>
    <property type="project" value="UniProtKB-SubCell"/>
</dbReference>
<dbReference type="SUPFAM" id="SSF52540">
    <property type="entry name" value="P-loop containing nucleoside triphosphate hydrolases"/>
    <property type="match status" value="1"/>
</dbReference>
<dbReference type="GO" id="GO:0043022">
    <property type="term" value="F:ribosome binding"/>
    <property type="evidence" value="ECO:0007669"/>
    <property type="project" value="TreeGrafter"/>
</dbReference>
<gene>
    <name evidence="5" type="primary">hflX</name>
    <name evidence="10" type="ORF">B5E75_05190</name>
</gene>
<dbReference type="GO" id="GO:0003924">
    <property type="term" value="F:GTPase activity"/>
    <property type="evidence" value="ECO:0007669"/>
    <property type="project" value="UniProtKB-UniRule"/>
</dbReference>
<sequence length="406" mass="47357">MKGILVGVKYPQMTYDFEVSMQELEQLAFACDIEVKTVVIQNLEVISPKYYIGKGKVMDIGELLETDDIVIFNEELTPLQMKNLTDIWQVEVTDRSDLILRIFALRAKTKEAKLQVEMARLEYTLPRLAGMKQNLYSQQGGMGFRGAGEKQIELDRRRIHRQLTQAKKELEAIEKQRQTQRQLRKHHQEKVVCLVGYTNSGKSSLLNHFTKKKVDAKDMLFASLQTASRRIYFKKHHLIMNDTVGFIHQLPHSFVQAFRSTLEEVKEADLLLHIIDVSSPYYHNQIETTLSVLKDIGAHHIPMIYVYNKIDLLPQLPIFEQENSIGISVKENLYFNELEDMIIHTLFKDYELIHVYIPYEQGDIFSNIEYQYEIVQLEYLDNGIDVSFYVNQAHKSRYLPFIKTDG</sequence>
<accession>A0A1Y4SZP7</accession>
<dbReference type="EMBL" id="NFLJ01000012">
    <property type="protein sequence ID" value="OUQ34870.1"/>
    <property type="molecule type" value="Genomic_DNA"/>
</dbReference>
<feature type="domain" description="Hflx-type G" evidence="9">
    <location>
        <begin position="190"/>
        <end position="350"/>
    </location>
</feature>
<dbReference type="PROSITE" id="PS51705">
    <property type="entry name" value="G_HFLX"/>
    <property type="match status" value="1"/>
</dbReference>
<name>A0A1Y4SZP7_9FIRM</name>
<keyword evidence="11" id="KW-1185">Reference proteome</keyword>
<feature type="binding site" evidence="6">
    <location>
        <begin position="196"/>
        <end position="203"/>
    </location>
    <ligand>
        <name>GTP</name>
        <dbReference type="ChEBI" id="CHEBI:37565"/>
    </ligand>
</feature>
<protein>
    <recommendedName>
        <fullName evidence="5">GTPase HflX</fullName>
    </recommendedName>
    <alternativeName>
        <fullName evidence="5">GTP-binding protein HflX</fullName>
    </alternativeName>
</protein>
<dbReference type="InterPro" id="IPR025121">
    <property type="entry name" value="GTPase_HflX_N"/>
</dbReference>
<dbReference type="InterPro" id="IPR030394">
    <property type="entry name" value="G_HFLX_dom"/>
</dbReference>
<dbReference type="InterPro" id="IPR032305">
    <property type="entry name" value="GTP-bd_M"/>
</dbReference>
<evidence type="ECO:0000256" key="5">
    <source>
        <dbReference type="HAMAP-Rule" id="MF_00900"/>
    </source>
</evidence>
<evidence type="ECO:0000313" key="11">
    <source>
        <dbReference type="Proteomes" id="UP000195305"/>
    </source>
</evidence>
<dbReference type="InterPro" id="IPR042108">
    <property type="entry name" value="GTPase_HflX_N_sf"/>
</dbReference>
<keyword evidence="3 7" id="KW-0460">Magnesium</keyword>
<keyword evidence="4 5" id="KW-0342">GTP-binding</keyword>
<dbReference type="PANTHER" id="PTHR10229:SF4">
    <property type="entry name" value="GTPASE HFLX"/>
    <property type="match status" value="1"/>
</dbReference>
<dbReference type="AlphaFoldDB" id="A0A1Y4SZP7"/>
<dbReference type="Gene3D" id="3.40.50.11060">
    <property type="entry name" value="GTPase HflX, N-terminal domain"/>
    <property type="match status" value="1"/>
</dbReference>
<feature type="coiled-coil region" evidence="8">
    <location>
        <begin position="156"/>
        <end position="190"/>
    </location>
</feature>
<keyword evidence="1 7" id="KW-0479">Metal-binding</keyword>
<dbReference type="PANTHER" id="PTHR10229">
    <property type="entry name" value="GTP-BINDING PROTEIN HFLX"/>
    <property type="match status" value="1"/>
</dbReference>
<dbReference type="Pfam" id="PF01926">
    <property type="entry name" value="MMR_HSR1"/>
    <property type="match status" value="1"/>
</dbReference>
<dbReference type="Pfam" id="PF16360">
    <property type="entry name" value="GTP-bdg_M"/>
    <property type="match status" value="1"/>
</dbReference>
<feature type="binding site" evidence="6">
    <location>
        <begin position="308"/>
        <end position="311"/>
    </location>
    <ligand>
        <name>GTP</name>
        <dbReference type="ChEBI" id="CHEBI:37565"/>
    </ligand>
</feature>
<feature type="binding site" evidence="7">
    <location>
        <position position="203"/>
    </location>
    <ligand>
        <name>Mg(2+)</name>
        <dbReference type="ChEBI" id="CHEBI:18420"/>
    </ligand>
</feature>
<dbReference type="PIRSF" id="PIRSF006809">
    <property type="entry name" value="GTP-binding_hflX_prd"/>
    <property type="match status" value="1"/>
</dbReference>
<feature type="binding site" evidence="6">
    <location>
        <begin position="242"/>
        <end position="245"/>
    </location>
    <ligand>
        <name>GTP</name>
        <dbReference type="ChEBI" id="CHEBI:37565"/>
    </ligand>
</feature>
<evidence type="ECO:0000256" key="4">
    <source>
        <dbReference type="ARBA" id="ARBA00023134"/>
    </source>
</evidence>
<evidence type="ECO:0000256" key="1">
    <source>
        <dbReference type="ARBA" id="ARBA00022723"/>
    </source>
</evidence>
<dbReference type="InterPro" id="IPR016496">
    <property type="entry name" value="GTPase_HflX"/>
</dbReference>
<keyword evidence="8" id="KW-0175">Coiled coil</keyword>
<dbReference type="Gene3D" id="3.40.50.300">
    <property type="entry name" value="P-loop containing nucleotide triphosphate hydrolases"/>
    <property type="match status" value="1"/>
</dbReference>
<keyword evidence="2 5" id="KW-0547">Nucleotide-binding</keyword>
<dbReference type="InterPro" id="IPR027417">
    <property type="entry name" value="P-loop_NTPase"/>
</dbReference>
<dbReference type="OrthoDB" id="9812272at2"/>
<dbReference type="InterPro" id="IPR006073">
    <property type="entry name" value="GTP-bd"/>
</dbReference>
<dbReference type="Pfam" id="PF13167">
    <property type="entry name" value="GTP-bdg_N"/>
    <property type="match status" value="1"/>
</dbReference>
<comment type="subunit">
    <text evidence="5">Monomer. Associates with the 50S ribosomal subunit.</text>
</comment>
<evidence type="ECO:0000256" key="6">
    <source>
        <dbReference type="PIRSR" id="PIRSR006809-1"/>
    </source>
</evidence>
<evidence type="ECO:0000256" key="2">
    <source>
        <dbReference type="ARBA" id="ARBA00022741"/>
    </source>
</evidence>
<comment type="function">
    <text evidence="5">GTPase that associates with the 50S ribosomal subunit and may have a role during protein synthesis or ribosome biogenesis.</text>
</comment>
<evidence type="ECO:0000256" key="7">
    <source>
        <dbReference type="PIRSR" id="PIRSR006809-2"/>
    </source>
</evidence>
<comment type="subcellular location">
    <subcellularLocation>
        <location evidence="5">Cytoplasm</location>
    </subcellularLocation>
    <text evidence="5">May associate with membranes.</text>
</comment>
<evidence type="ECO:0000256" key="3">
    <source>
        <dbReference type="ARBA" id="ARBA00022842"/>
    </source>
</evidence>
<comment type="cofactor">
    <cofactor evidence="7">
        <name>Mg(2+)</name>
        <dbReference type="ChEBI" id="CHEBI:18420"/>
    </cofactor>
</comment>
<dbReference type="Proteomes" id="UP000195305">
    <property type="component" value="Unassembled WGS sequence"/>
</dbReference>
<keyword evidence="5" id="KW-0963">Cytoplasm</keyword>
<reference evidence="10 11" key="1">
    <citation type="journal article" date="2018" name="BMC Genomics">
        <title>Whole genome sequencing and function prediction of 133 gut anaerobes isolated from chicken caecum in pure cultures.</title>
        <authorList>
            <person name="Medvecky M."/>
            <person name="Cejkova D."/>
            <person name="Polansky O."/>
            <person name="Karasova D."/>
            <person name="Kubasova T."/>
            <person name="Cizek A."/>
            <person name="Rychlik I."/>
        </authorList>
    </citation>
    <scope>NUCLEOTIDE SEQUENCE [LARGE SCALE GENOMIC DNA]</scope>
    <source>
        <strain evidence="10 11">An13</strain>
    </source>
</reference>
<evidence type="ECO:0000313" key="10">
    <source>
        <dbReference type="EMBL" id="OUQ34870.1"/>
    </source>
</evidence>
<dbReference type="CDD" id="cd01878">
    <property type="entry name" value="HflX"/>
    <property type="match status" value="1"/>
</dbReference>
<evidence type="ECO:0000256" key="8">
    <source>
        <dbReference type="SAM" id="Coils"/>
    </source>
</evidence>
<feature type="binding site" evidence="6">
    <location>
        <begin position="328"/>
        <end position="330"/>
    </location>
    <ligand>
        <name>GTP</name>
        <dbReference type="ChEBI" id="CHEBI:37565"/>
    </ligand>
</feature>
<dbReference type="Gene3D" id="6.10.250.2860">
    <property type="match status" value="1"/>
</dbReference>
<dbReference type="HAMAP" id="MF_00900">
    <property type="entry name" value="GTPase_HflX"/>
    <property type="match status" value="1"/>
</dbReference>
<dbReference type="GO" id="GO:0005525">
    <property type="term" value="F:GTP binding"/>
    <property type="evidence" value="ECO:0007669"/>
    <property type="project" value="UniProtKB-UniRule"/>
</dbReference>
<dbReference type="GO" id="GO:0046872">
    <property type="term" value="F:metal ion binding"/>
    <property type="evidence" value="ECO:0007669"/>
    <property type="project" value="UniProtKB-KW"/>
</dbReference>
<organism evidence="10 11">
    <name type="scientific">Massilimicrobiota timonensis</name>
    <dbReference type="NCBI Taxonomy" id="1776392"/>
    <lineage>
        <taxon>Bacteria</taxon>
        <taxon>Bacillati</taxon>
        <taxon>Bacillota</taxon>
        <taxon>Erysipelotrichia</taxon>
        <taxon>Erysipelotrichales</taxon>
        <taxon>Erysipelotrichaceae</taxon>
        <taxon>Massilimicrobiota</taxon>
    </lineage>
</organism>
<comment type="similarity">
    <text evidence="5">Belongs to the TRAFAC class OBG-HflX-like GTPase superfamily. HflX GTPase family.</text>
</comment>
<dbReference type="RefSeq" id="WP_087357727.1">
    <property type="nucleotide sequence ID" value="NZ_NFLJ01000012.1"/>
</dbReference>
<evidence type="ECO:0000259" key="9">
    <source>
        <dbReference type="PROSITE" id="PS51705"/>
    </source>
</evidence>
<proteinExistence type="inferred from homology"/>
<dbReference type="NCBIfam" id="TIGR03156">
    <property type="entry name" value="GTP_HflX"/>
    <property type="match status" value="1"/>
</dbReference>
<dbReference type="PRINTS" id="PR00326">
    <property type="entry name" value="GTP1OBG"/>
</dbReference>